<keyword evidence="2" id="KW-1185">Reference proteome</keyword>
<protein>
    <submittedName>
        <fullName evidence="1">3084_t:CDS:1</fullName>
    </submittedName>
</protein>
<feature type="non-terminal residue" evidence="1">
    <location>
        <position position="1"/>
    </location>
</feature>
<evidence type="ECO:0000313" key="2">
    <source>
        <dbReference type="Proteomes" id="UP000789366"/>
    </source>
</evidence>
<proteinExistence type="predicted"/>
<comment type="caution">
    <text evidence="1">The sequence shown here is derived from an EMBL/GenBank/DDBJ whole genome shotgun (WGS) entry which is preliminary data.</text>
</comment>
<feature type="non-terminal residue" evidence="1">
    <location>
        <position position="296"/>
    </location>
</feature>
<organism evidence="1 2">
    <name type="scientific">Cetraspora pellucida</name>
    <dbReference type="NCBI Taxonomy" id="1433469"/>
    <lineage>
        <taxon>Eukaryota</taxon>
        <taxon>Fungi</taxon>
        <taxon>Fungi incertae sedis</taxon>
        <taxon>Mucoromycota</taxon>
        <taxon>Glomeromycotina</taxon>
        <taxon>Glomeromycetes</taxon>
        <taxon>Diversisporales</taxon>
        <taxon>Gigasporaceae</taxon>
        <taxon>Cetraspora</taxon>
    </lineage>
</organism>
<name>A0ACA9P6X3_9GLOM</name>
<dbReference type="Proteomes" id="UP000789366">
    <property type="component" value="Unassembled WGS sequence"/>
</dbReference>
<evidence type="ECO:0000313" key="1">
    <source>
        <dbReference type="EMBL" id="CAG8690815.1"/>
    </source>
</evidence>
<reference evidence="1" key="1">
    <citation type="submission" date="2021-06" db="EMBL/GenBank/DDBJ databases">
        <authorList>
            <person name="Kallberg Y."/>
            <person name="Tangrot J."/>
            <person name="Rosling A."/>
        </authorList>
    </citation>
    <scope>NUCLEOTIDE SEQUENCE</scope>
    <source>
        <strain evidence="1">28 12/20/2015</strain>
    </source>
</reference>
<dbReference type="EMBL" id="CAJVPW010020825">
    <property type="protein sequence ID" value="CAG8690815.1"/>
    <property type="molecule type" value="Genomic_DNA"/>
</dbReference>
<accession>A0ACA9P6X3</accession>
<sequence>NHPVKNVEIIAPITGIEVIGNNIIKYRLEDGSARIDCVNFGEDGKCNKYVRDPKFDFGTLVKVIGRINEYNGKREIIFNTGNIWVIKDPNEELLRWLEILKLVENVYSKPFILPNNANLTDDVSDKEETDEDNAEFIDETDEDNAELINNVRDKETLHMMSTLDERLDEDNIGLIHDDTPSISEKKSDENMPSSLIFRRMKISEDSSSQITEDMFINSITRYIYKNHLYQFSPVRVCLSTELNDLAKKVIPNLSTKPKSRAVYTLFTDALEELVREGFLIRVDAISYFVHSQFENM</sequence>
<gene>
    <name evidence="1" type="ORF">SPELUC_LOCUS10741</name>
</gene>